<dbReference type="GO" id="GO:0051536">
    <property type="term" value="F:iron-sulfur cluster binding"/>
    <property type="evidence" value="ECO:0007669"/>
    <property type="project" value="UniProtKB-KW"/>
</dbReference>
<dbReference type="PROSITE" id="PS00595">
    <property type="entry name" value="AA_TRANSFER_CLASS_5"/>
    <property type="match status" value="1"/>
</dbReference>
<dbReference type="Gene3D" id="3.90.1150.10">
    <property type="entry name" value="Aspartate Aminotransferase, domain 1"/>
    <property type="match status" value="1"/>
</dbReference>
<dbReference type="EC" id="2.8.1.7" evidence="9"/>
<dbReference type="Gene3D" id="3.40.640.10">
    <property type="entry name" value="Type I PLP-dependent aspartate aminotransferase-like (Major domain)"/>
    <property type="match status" value="1"/>
</dbReference>
<keyword evidence="9" id="KW-0808">Transferase</keyword>
<dbReference type="PIRSF" id="PIRSF005572">
    <property type="entry name" value="NifS"/>
    <property type="match status" value="1"/>
</dbReference>
<dbReference type="InterPro" id="IPR020578">
    <property type="entry name" value="Aminotrans_V_PyrdxlP_BS"/>
</dbReference>
<dbReference type="Gene3D" id="1.10.260.50">
    <property type="match status" value="1"/>
</dbReference>
<evidence type="ECO:0000259" key="8">
    <source>
        <dbReference type="Pfam" id="PF00266"/>
    </source>
</evidence>
<protein>
    <submittedName>
        <fullName evidence="9">Cysteine desulfurase family protein</fullName>
        <ecNumber evidence="9">2.8.1.7</ecNumber>
    </submittedName>
</protein>
<dbReference type="PANTHER" id="PTHR11601">
    <property type="entry name" value="CYSTEINE DESULFURYLASE FAMILY MEMBER"/>
    <property type="match status" value="1"/>
</dbReference>
<dbReference type="PANTHER" id="PTHR11601:SF50">
    <property type="entry name" value="CYSTEINE DESULFURASE ISCS 2-RELATED"/>
    <property type="match status" value="1"/>
</dbReference>
<dbReference type="Proteomes" id="UP000254664">
    <property type="component" value="Unassembled WGS sequence"/>
</dbReference>
<dbReference type="InterPro" id="IPR016454">
    <property type="entry name" value="Cysteine_dSase"/>
</dbReference>
<comment type="cofactor">
    <cofactor evidence="1 7">
        <name>pyridoxal 5'-phosphate</name>
        <dbReference type="ChEBI" id="CHEBI:597326"/>
    </cofactor>
</comment>
<dbReference type="EMBL" id="UFWZ01000001">
    <property type="protein sequence ID" value="SUY47858.1"/>
    <property type="molecule type" value="Genomic_DNA"/>
</dbReference>
<keyword evidence="3" id="KW-0479">Metal-binding</keyword>
<organism evidence="9 10">
    <name type="scientific">Clostridium putrefaciens</name>
    <dbReference type="NCBI Taxonomy" id="99675"/>
    <lineage>
        <taxon>Bacteria</taxon>
        <taxon>Bacillati</taxon>
        <taxon>Bacillota</taxon>
        <taxon>Clostridia</taxon>
        <taxon>Eubacteriales</taxon>
        <taxon>Clostridiaceae</taxon>
        <taxon>Clostridium</taxon>
    </lineage>
</organism>
<comment type="similarity">
    <text evidence="2">Belongs to the class-V pyridoxal-phosphate-dependent aminotransferase family. NifS/IscS subfamily.</text>
</comment>
<dbReference type="GO" id="GO:0031071">
    <property type="term" value="F:cysteine desulfurase activity"/>
    <property type="evidence" value="ECO:0007669"/>
    <property type="project" value="UniProtKB-EC"/>
</dbReference>
<evidence type="ECO:0000256" key="5">
    <source>
        <dbReference type="ARBA" id="ARBA00023004"/>
    </source>
</evidence>
<dbReference type="RefSeq" id="WP_115641740.1">
    <property type="nucleotide sequence ID" value="NZ_UFWZ01000001.1"/>
</dbReference>
<keyword evidence="5" id="KW-0408">Iron</keyword>
<proteinExistence type="inferred from homology"/>
<accession>A0A381JAU8</accession>
<dbReference type="SUPFAM" id="SSF53383">
    <property type="entry name" value="PLP-dependent transferases"/>
    <property type="match status" value="1"/>
</dbReference>
<evidence type="ECO:0000256" key="4">
    <source>
        <dbReference type="ARBA" id="ARBA00022898"/>
    </source>
</evidence>
<name>A0A381JAU8_9CLOT</name>
<keyword evidence="4" id="KW-0663">Pyridoxal phosphate</keyword>
<keyword evidence="10" id="KW-1185">Reference proteome</keyword>
<dbReference type="InterPro" id="IPR015422">
    <property type="entry name" value="PyrdxlP-dep_Trfase_small"/>
</dbReference>
<evidence type="ECO:0000256" key="2">
    <source>
        <dbReference type="ARBA" id="ARBA00006490"/>
    </source>
</evidence>
<sequence>MEIYLDNSATTKPYNEVIEILVSTMKEVYGNPSSAHKLGFMAEKKLNEARDTISNTINCSKEEIIFTSGGSESNNLAIKGFVKSGNHIITCATEHSSVLNTIKEMEKQGVKVTYLSLDTEGKIDLEELKNSINKDTVLVSLMHVNNETGIIQDLKSIGNIIKEKSHRAKFHVDSVQGFGKLNINVQECNIDLLSASGHKIHAPRGVGFLYIKNKLRPKPLIEGGGQEKGFRGGTENVASITALALASKIMCDNIKENYIKVKSIKAYFIEELKDFEGVRINSPLKDEFSPYILNISFKNIKGEVLLHALEDDGIYVSTGSACSSKNSKESRILKALLVPNDYLEGAIRFSFSEFTTRDEIDYTLQVLKKSLGFLRRVKI</sequence>
<evidence type="ECO:0000313" key="10">
    <source>
        <dbReference type="Proteomes" id="UP000254664"/>
    </source>
</evidence>
<evidence type="ECO:0000256" key="1">
    <source>
        <dbReference type="ARBA" id="ARBA00001933"/>
    </source>
</evidence>
<keyword evidence="6" id="KW-0411">Iron-sulfur</keyword>
<evidence type="ECO:0000256" key="6">
    <source>
        <dbReference type="ARBA" id="ARBA00023014"/>
    </source>
</evidence>
<reference evidence="9 10" key="1">
    <citation type="submission" date="2018-06" db="EMBL/GenBank/DDBJ databases">
        <authorList>
            <consortium name="Pathogen Informatics"/>
            <person name="Doyle S."/>
        </authorList>
    </citation>
    <scope>NUCLEOTIDE SEQUENCE [LARGE SCALE GENOMIC DNA]</scope>
    <source>
        <strain evidence="9 10">NCTC9836</strain>
    </source>
</reference>
<dbReference type="InterPro" id="IPR000192">
    <property type="entry name" value="Aminotrans_V_dom"/>
</dbReference>
<dbReference type="InterPro" id="IPR015421">
    <property type="entry name" value="PyrdxlP-dep_Trfase_major"/>
</dbReference>
<evidence type="ECO:0000313" key="9">
    <source>
        <dbReference type="EMBL" id="SUY47858.1"/>
    </source>
</evidence>
<gene>
    <name evidence="9" type="primary">iscS_3</name>
    <name evidence="9" type="ORF">NCTC9836_02201</name>
</gene>
<evidence type="ECO:0000256" key="7">
    <source>
        <dbReference type="RuleBase" id="RU004504"/>
    </source>
</evidence>
<dbReference type="InterPro" id="IPR015424">
    <property type="entry name" value="PyrdxlP-dep_Trfase"/>
</dbReference>
<dbReference type="Pfam" id="PF00266">
    <property type="entry name" value="Aminotran_5"/>
    <property type="match status" value="1"/>
</dbReference>
<dbReference type="GO" id="GO:0046872">
    <property type="term" value="F:metal ion binding"/>
    <property type="evidence" value="ECO:0007669"/>
    <property type="project" value="UniProtKB-KW"/>
</dbReference>
<dbReference type="OrthoDB" id="9808002at2"/>
<dbReference type="AlphaFoldDB" id="A0A381JAU8"/>
<evidence type="ECO:0000256" key="3">
    <source>
        <dbReference type="ARBA" id="ARBA00022723"/>
    </source>
</evidence>
<feature type="domain" description="Aminotransferase class V" evidence="8">
    <location>
        <begin position="3"/>
        <end position="362"/>
    </location>
</feature>